<protein>
    <recommendedName>
        <fullName evidence="10">Peroxiredoxin</fullName>
        <ecNumber evidence="10">1.11.1.24</ecNumber>
    </recommendedName>
    <alternativeName>
        <fullName evidence="10">Thioredoxin-dependent peroxiredoxin</fullName>
    </alternativeName>
</protein>
<dbReference type="PANTHER" id="PTHR10681:SF128">
    <property type="entry name" value="THIOREDOXIN-DEPENDENT PEROXIDE REDUCTASE, MITOCHONDRIAL"/>
    <property type="match status" value="1"/>
</dbReference>
<keyword evidence="5 10" id="KW-0560">Oxidoreductase</keyword>
<dbReference type="InterPro" id="IPR050217">
    <property type="entry name" value="Peroxiredoxin"/>
</dbReference>
<keyword evidence="4 10" id="KW-0049">Antioxidant</keyword>
<gene>
    <name evidence="13" type="ORF">SAMN05444972_10229</name>
</gene>
<dbReference type="PROSITE" id="PS51352">
    <property type="entry name" value="THIOREDOXIN_2"/>
    <property type="match status" value="1"/>
</dbReference>
<comment type="subunit">
    <text evidence="10">Homodecamer. Pentamer of dimers that assemble into a ring structure.</text>
</comment>
<dbReference type="InterPro" id="IPR036249">
    <property type="entry name" value="Thioredoxin-like_sf"/>
</dbReference>
<dbReference type="Proteomes" id="UP000198660">
    <property type="component" value="Unassembled WGS sequence"/>
</dbReference>
<evidence type="ECO:0000256" key="8">
    <source>
        <dbReference type="ARBA" id="ARBA00025719"/>
    </source>
</evidence>
<keyword evidence="3 10" id="KW-0575">Peroxidase</keyword>
<comment type="function">
    <text evidence="9 10">Thiol-specific peroxidase that catalyzes the reduction of hydrogen peroxide and organic hydroperoxides to water and alcohols, respectively. Plays a role in cell protection against oxidative stress by detoxifying peroxides.</text>
</comment>
<dbReference type="Pfam" id="PF10417">
    <property type="entry name" value="1-cysPrx_C"/>
    <property type="match status" value="1"/>
</dbReference>
<evidence type="ECO:0000259" key="12">
    <source>
        <dbReference type="PROSITE" id="PS51352"/>
    </source>
</evidence>
<evidence type="ECO:0000256" key="1">
    <source>
        <dbReference type="ARBA" id="ARBA00009796"/>
    </source>
</evidence>
<keyword evidence="2 10" id="KW-0963">Cytoplasm</keyword>
<dbReference type="AlphaFoldDB" id="A0A1I6PN88"/>
<dbReference type="GO" id="GO:0008379">
    <property type="term" value="F:thioredoxin peroxidase activity"/>
    <property type="evidence" value="ECO:0007669"/>
    <property type="project" value="TreeGrafter"/>
</dbReference>
<dbReference type="EMBL" id="FPAA01000002">
    <property type="protein sequence ID" value="SFS41662.1"/>
    <property type="molecule type" value="Genomic_DNA"/>
</dbReference>
<dbReference type="HAMAP" id="MF_00401">
    <property type="entry name" value="Peroxiredoxin"/>
    <property type="match status" value="1"/>
</dbReference>
<evidence type="ECO:0000313" key="14">
    <source>
        <dbReference type="Proteomes" id="UP000198660"/>
    </source>
</evidence>
<evidence type="ECO:0000256" key="5">
    <source>
        <dbReference type="ARBA" id="ARBA00023002"/>
    </source>
</evidence>
<dbReference type="InterPro" id="IPR000866">
    <property type="entry name" value="AhpC/TSA"/>
</dbReference>
<reference evidence="14" key="1">
    <citation type="submission" date="2016-10" db="EMBL/GenBank/DDBJ databases">
        <authorList>
            <person name="Varghese N."/>
            <person name="Submissions S."/>
        </authorList>
    </citation>
    <scope>NUCLEOTIDE SEQUENCE [LARGE SCALE GENOMIC DNA]</scope>
    <source>
        <strain evidence="14">DSM 45789</strain>
    </source>
</reference>
<feature type="active site" description="Cysteine sulfenic acid (-SOH) intermediate" evidence="10">
    <location>
        <position position="54"/>
    </location>
</feature>
<dbReference type="InterPro" id="IPR022915">
    <property type="entry name" value="Peroxiredoxin_TDXH"/>
</dbReference>
<evidence type="ECO:0000256" key="9">
    <source>
        <dbReference type="ARBA" id="ARBA00037420"/>
    </source>
</evidence>
<dbReference type="EC" id="1.11.1.24" evidence="10"/>
<proteinExistence type="inferred from homology"/>
<dbReference type="Pfam" id="PF00578">
    <property type="entry name" value="AhpC-TSA"/>
    <property type="match status" value="1"/>
</dbReference>
<feature type="active site" description="Cysteine sulfenic acid (-SOH) intermediate; for peroxidase activity" evidence="11">
    <location>
        <position position="54"/>
    </location>
</feature>
<feature type="domain" description="Thioredoxin" evidence="12">
    <location>
        <begin position="13"/>
        <end position="168"/>
    </location>
</feature>
<keyword evidence="7 10" id="KW-0676">Redox-active center</keyword>
<dbReference type="GO" id="GO:0006979">
    <property type="term" value="P:response to oxidative stress"/>
    <property type="evidence" value="ECO:0007669"/>
    <property type="project" value="TreeGrafter"/>
</dbReference>
<evidence type="ECO:0000256" key="11">
    <source>
        <dbReference type="PIRSR" id="PIRSR000239-1"/>
    </source>
</evidence>
<dbReference type="InterPro" id="IPR024706">
    <property type="entry name" value="Peroxiredoxin_AhpC-typ"/>
</dbReference>
<dbReference type="GO" id="GO:0042744">
    <property type="term" value="P:hydrogen peroxide catabolic process"/>
    <property type="evidence" value="ECO:0007669"/>
    <property type="project" value="TreeGrafter"/>
</dbReference>
<comment type="similarity">
    <text evidence="8 10">Belongs to the peroxiredoxin family. Prx6 subfamily.</text>
</comment>
<dbReference type="GO" id="GO:0005829">
    <property type="term" value="C:cytosol"/>
    <property type="evidence" value="ECO:0007669"/>
    <property type="project" value="TreeGrafter"/>
</dbReference>
<dbReference type="InterPro" id="IPR045020">
    <property type="entry name" value="PRX_1cys"/>
</dbReference>
<evidence type="ECO:0000256" key="2">
    <source>
        <dbReference type="ARBA" id="ARBA00022490"/>
    </source>
</evidence>
<evidence type="ECO:0000256" key="7">
    <source>
        <dbReference type="ARBA" id="ARBA00023284"/>
    </source>
</evidence>
<name>A0A1I6PN88_9BACL</name>
<keyword evidence="6" id="KW-1015">Disulfide bond</keyword>
<evidence type="ECO:0000256" key="4">
    <source>
        <dbReference type="ARBA" id="ARBA00022862"/>
    </source>
</evidence>
<comment type="catalytic activity">
    <reaction evidence="10">
        <text>a hydroperoxide + [thioredoxin]-dithiol = an alcohol + [thioredoxin]-disulfide + H2O</text>
        <dbReference type="Rhea" id="RHEA:62620"/>
        <dbReference type="Rhea" id="RHEA-COMP:10698"/>
        <dbReference type="Rhea" id="RHEA-COMP:10700"/>
        <dbReference type="ChEBI" id="CHEBI:15377"/>
        <dbReference type="ChEBI" id="CHEBI:29950"/>
        <dbReference type="ChEBI" id="CHEBI:30879"/>
        <dbReference type="ChEBI" id="CHEBI:35924"/>
        <dbReference type="ChEBI" id="CHEBI:50058"/>
        <dbReference type="EC" id="1.11.1.24"/>
    </reaction>
</comment>
<keyword evidence="14" id="KW-1185">Reference proteome</keyword>
<dbReference type="CDD" id="cd03016">
    <property type="entry name" value="PRX_1cys"/>
    <property type="match status" value="1"/>
</dbReference>
<dbReference type="InterPro" id="IPR019479">
    <property type="entry name" value="Peroxiredoxin_C"/>
</dbReference>
<evidence type="ECO:0000256" key="6">
    <source>
        <dbReference type="ARBA" id="ARBA00023157"/>
    </source>
</evidence>
<dbReference type="Gene3D" id="3.40.30.10">
    <property type="entry name" value="Glutaredoxin"/>
    <property type="match status" value="1"/>
</dbReference>
<organism evidence="13 14">
    <name type="scientific">Marininema halotolerans</name>
    <dbReference type="NCBI Taxonomy" id="1155944"/>
    <lineage>
        <taxon>Bacteria</taxon>
        <taxon>Bacillati</taxon>
        <taxon>Bacillota</taxon>
        <taxon>Bacilli</taxon>
        <taxon>Bacillales</taxon>
        <taxon>Thermoactinomycetaceae</taxon>
        <taxon>Marininema</taxon>
    </lineage>
</organism>
<evidence type="ECO:0000256" key="10">
    <source>
        <dbReference type="HAMAP-Rule" id="MF_00401"/>
    </source>
</evidence>
<feature type="binding site" evidence="10">
    <location>
        <position position="131"/>
    </location>
    <ligand>
        <name>substrate</name>
    </ligand>
</feature>
<dbReference type="OrthoDB" id="9812811at2"/>
<dbReference type="SUPFAM" id="SSF52833">
    <property type="entry name" value="Thioredoxin-like"/>
    <property type="match status" value="1"/>
</dbReference>
<evidence type="ECO:0000256" key="3">
    <source>
        <dbReference type="ARBA" id="ARBA00022559"/>
    </source>
</evidence>
<dbReference type="RefSeq" id="WP_091833563.1">
    <property type="nucleotide sequence ID" value="NZ_FPAA01000002.1"/>
</dbReference>
<dbReference type="GO" id="GO:0045454">
    <property type="term" value="P:cell redox homeostasis"/>
    <property type="evidence" value="ECO:0007669"/>
    <property type="project" value="TreeGrafter"/>
</dbReference>
<dbReference type="PIRSF" id="PIRSF000239">
    <property type="entry name" value="AHPC"/>
    <property type="match status" value="1"/>
</dbReference>
<comment type="miscellaneous">
    <text evidence="10">The active site is a conserved redox-active cysteine residue, the peroxidatic cysteine (C(P)), which makes the nucleophilic attack on the peroxide substrate. The peroxide oxidizes the C(P)-SH to cysteine sulfenic acid (C(P)-SOH), which then reacts with another cysteine residue, the resolving cysteine (C(R)), to form a disulfide bridge. The disulfide is subsequently reduced by an appropriate electron donor to complete the catalytic cycle. In this 1-Cys peroxiredoxin, no C(R) is present and C(P) instead forms a disulfide with a cysteine from another protein or with a small thiol molecule.</text>
</comment>
<evidence type="ECO:0000313" key="13">
    <source>
        <dbReference type="EMBL" id="SFS41662.1"/>
    </source>
</evidence>
<sequence>MTESSVIAPPVLPKIGDPAPLFTAKSTMGEVRLSDYRGKWIVFFSHPADFTPVCTTEFISFSRSYEEFKRRNTELIGLSVDSLPAHLAWLNNIREKMGVEVPFPLIADLTTAIATQYGMIHPGADETATVRCVFVIDPKQTIRAVVYYPLNVGRNIAEILRLLDALQTADGNAVALPADWRPGEKVVEPAPQNMNDVKQRLQGDLRGTDWYLKRKKLELKR</sequence>
<dbReference type="PANTHER" id="PTHR10681">
    <property type="entry name" value="THIOREDOXIN PEROXIDASE"/>
    <property type="match status" value="1"/>
</dbReference>
<dbReference type="FunFam" id="3.40.30.10:FF:000011">
    <property type="entry name" value="Peroxiredoxin PRX1"/>
    <property type="match status" value="1"/>
</dbReference>
<dbReference type="GO" id="GO:0033554">
    <property type="term" value="P:cellular response to stress"/>
    <property type="evidence" value="ECO:0007669"/>
    <property type="project" value="TreeGrafter"/>
</dbReference>
<comment type="similarity">
    <text evidence="1">Belongs to the peroxiredoxin family. AhpC/Prx1 subfamily.</text>
</comment>
<dbReference type="NCBIfam" id="NF009668">
    <property type="entry name" value="PRK13189.1"/>
    <property type="match status" value="1"/>
</dbReference>
<accession>A0A1I6PN88</accession>
<dbReference type="InterPro" id="IPR013766">
    <property type="entry name" value="Thioredoxin_domain"/>
</dbReference>
<comment type="subcellular location">
    <subcellularLocation>
        <location evidence="10">Cytoplasm</location>
    </subcellularLocation>
</comment>
<comment type="caution">
    <text evidence="10">Lacks conserved residue(s) required for the propagation of feature annotation.</text>
</comment>